<keyword evidence="6" id="KW-0175">Coiled coil</keyword>
<dbReference type="PANTHER" id="PTHR24355">
    <property type="entry name" value="G PROTEIN-COUPLED RECEPTOR KINASE/RIBOSOMAL PROTEIN S6 KINASE"/>
    <property type="match status" value="1"/>
</dbReference>
<dbReference type="AlphaFoldDB" id="A0A8S9XNN6"/>
<evidence type="ECO:0000256" key="3">
    <source>
        <dbReference type="ARBA" id="ARBA00022741"/>
    </source>
</evidence>
<dbReference type="GO" id="GO:0009966">
    <property type="term" value="P:regulation of signal transduction"/>
    <property type="evidence" value="ECO:0007669"/>
    <property type="project" value="TreeGrafter"/>
</dbReference>
<dbReference type="Pfam" id="PF00069">
    <property type="entry name" value="Pkinase"/>
    <property type="match status" value="1"/>
</dbReference>
<feature type="region of interest" description="Disordered" evidence="7">
    <location>
        <begin position="248"/>
        <end position="280"/>
    </location>
</feature>
<evidence type="ECO:0000256" key="1">
    <source>
        <dbReference type="ARBA" id="ARBA00022527"/>
    </source>
</evidence>
<sequence length="316" mass="35004">PEVFSVAMDELPGYTFPVDWWSLGVTLYELLARGRPYDIHSATSLAHIKSLFNNPIHFPSRWSSNIVTLFSKLLCLAPGARLSSVSELKQVPGFKKLNFDCILEKQLKPAFTPPRDHLNCDPTFELEEMIVEAKPLHKKKKRLAKQRSLRGSSSLDTPELEIEAQLVDFVPYNREKELIKKEMEIKENEWEQELIEAMNASTNSPNAPVSPAPSAGGGLLVPPQMSRRRSSTKLNVSPLSVQVRLAATPNQRPSGAYGSSAPTTAQGLADRDPGGGHSEGCYDDVFLKAQQEEAEMLSSNPTPPIVPSIQIFDRDL</sequence>
<protein>
    <recommendedName>
        <fullName evidence="8">Protein kinase domain-containing protein</fullName>
    </recommendedName>
</protein>
<reference evidence="9" key="1">
    <citation type="journal article" date="2021" name="Mol. Ecol. Resour.">
        <title>Apolygus lucorum genome provides insights into omnivorousness and mesophyll feeding.</title>
        <authorList>
            <person name="Liu Y."/>
            <person name="Liu H."/>
            <person name="Wang H."/>
            <person name="Huang T."/>
            <person name="Liu B."/>
            <person name="Yang B."/>
            <person name="Yin L."/>
            <person name="Li B."/>
            <person name="Zhang Y."/>
            <person name="Zhang S."/>
            <person name="Jiang F."/>
            <person name="Zhang X."/>
            <person name="Ren Y."/>
            <person name="Wang B."/>
            <person name="Wang S."/>
            <person name="Lu Y."/>
            <person name="Wu K."/>
            <person name="Fan W."/>
            <person name="Wang G."/>
        </authorList>
    </citation>
    <scope>NUCLEOTIDE SEQUENCE</scope>
    <source>
        <strain evidence="9">12Hb</strain>
    </source>
</reference>
<evidence type="ECO:0000256" key="6">
    <source>
        <dbReference type="SAM" id="Coils"/>
    </source>
</evidence>
<evidence type="ECO:0000256" key="5">
    <source>
        <dbReference type="ARBA" id="ARBA00022840"/>
    </source>
</evidence>
<evidence type="ECO:0000256" key="4">
    <source>
        <dbReference type="ARBA" id="ARBA00022777"/>
    </source>
</evidence>
<dbReference type="GO" id="GO:0005524">
    <property type="term" value="F:ATP binding"/>
    <property type="evidence" value="ECO:0007669"/>
    <property type="project" value="UniProtKB-KW"/>
</dbReference>
<dbReference type="PROSITE" id="PS50011">
    <property type="entry name" value="PROTEIN_KINASE_DOM"/>
    <property type="match status" value="1"/>
</dbReference>
<dbReference type="GO" id="GO:0007186">
    <property type="term" value="P:G protein-coupled receptor signaling pathway"/>
    <property type="evidence" value="ECO:0007669"/>
    <property type="project" value="TreeGrafter"/>
</dbReference>
<comment type="caution">
    <text evidence="9">The sequence shown here is derived from an EMBL/GenBank/DDBJ whole genome shotgun (WGS) entry which is preliminary data.</text>
</comment>
<feature type="non-terminal residue" evidence="9">
    <location>
        <position position="1"/>
    </location>
</feature>
<gene>
    <name evidence="9" type="ORF">GE061_014940</name>
</gene>
<feature type="coiled-coil region" evidence="6">
    <location>
        <begin position="173"/>
        <end position="200"/>
    </location>
</feature>
<evidence type="ECO:0000256" key="2">
    <source>
        <dbReference type="ARBA" id="ARBA00022679"/>
    </source>
</evidence>
<evidence type="ECO:0000313" key="9">
    <source>
        <dbReference type="EMBL" id="KAF6209195.1"/>
    </source>
</evidence>
<keyword evidence="10" id="KW-1185">Reference proteome</keyword>
<dbReference type="PANTHER" id="PTHR24355:SF30">
    <property type="entry name" value="SERINE_THREONINE-PROTEIN KINASE 32B ISOFORM X1"/>
    <property type="match status" value="1"/>
</dbReference>
<dbReference type="GO" id="GO:0001664">
    <property type="term" value="F:G protein-coupled receptor binding"/>
    <property type="evidence" value="ECO:0007669"/>
    <property type="project" value="TreeGrafter"/>
</dbReference>
<accession>A0A8S9XNN6</accession>
<dbReference type="SUPFAM" id="SSF56112">
    <property type="entry name" value="Protein kinase-like (PK-like)"/>
    <property type="match status" value="1"/>
</dbReference>
<keyword evidence="5" id="KW-0067">ATP-binding</keyword>
<dbReference type="InterPro" id="IPR000719">
    <property type="entry name" value="Prot_kinase_dom"/>
</dbReference>
<dbReference type="Gene3D" id="1.10.510.10">
    <property type="entry name" value="Transferase(Phosphotransferase) domain 1"/>
    <property type="match status" value="1"/>
</dbReference>
<keyword evidence="4" id="KW-0418">Kinase</keyword>
<keyword evidence="2" id="KW-0808">Transferase</keyword>
<keyword evidence="3" id="KW-0547">Nucleotide-binding</keyword>
<dbReference type="EMBL" id="WIXP02000006">
    <property type="protein sequence ID" value="KAF6209195.1"/>
    <property type="molecule type" value="Genomic_DNA"/>
</dbReference>
<dbReference type="InterPro" id="IPR011009">
    <property type="entry name" value="Kinase-like_dom_sf"/>
</dbReference>
<organism evidence="9 10">
    <name type="scientific">Apolygus lucorum</name>
    <name type="common">Small green plant bug</name>
    <name type="synonym">Lygocoris lucorum</name>
    <dbReference type="NCBI Taxonomy" id="248454"/>
    <lineage>
        <taxon>Eukaryota</taxon>
        <taxon>Metazoa</taxon>
        <taxon>Ecdysozoa</taxon>
        <taxon>Arthropoda</taxon>
        <taxon>Hexapoda</taxon>
        <taxon>Insecta</taxon>
        <taxon>Pterygota</taxon>
        <taxon>Neoptera</taxon>
        <taxon>Paraneoptera</taxon>
        <taxon>Hemiptera</taxon>
        <taxon>Heteroptera</taxon>
        <taxon>Panheteroptera</taxon>
        <taxon>Cimicomorpha</taxon>
        <taxon>Miridae</taxon>
        <taxon>Mirini</taxon>
        <taxon>Apolygus</taxon>
    </lineage>
</organism>
<dbReference type="OrthoDB" id="354826at2759"/>
<dbReference type="GO" id="GO:0004703">
    <property type="term" value="F:G protein-coupled receptor kinase activity"/>
    <property type="evidence" value="ECO:0007669"/>
    <property type="project" value="TreeGrafter"/>
</dbReference>
<evidence type="ECO:0000313" key="10">
    <source>
        <dbReference type="Proteomes" id="UP000466442"/>
    </source>
</evidence>
<keyword evidence="1" id="KW-0723">Serine/threonine-protein kinase</keyword>
<feature type="domain" description="Protein kinase" evidence="8">
    <location>
        <begin position="1"/>
        <end position="94"/>
    </location>
</feature>
<evidence type="ECO:0000256" key="7">
    <source>
        <dbReference type="SAM" id="MobiDB-lite"/>
    </source>
</evidence>
<proteinExistence type="predicted"/>
<evidence type="ECO:0000259" key="8">
    <source>
        <dbReference type="PROSITE" id="PS50011"/>
    </source>
</evidence>
<dbReference type="Proteomes" id="UP000466442">
    <property type="component" value="Unassembled WGS sequence"/>
</dbReference>
<name>A0A8S9XNN6_APOLU</name>